<dbReference type="EMBL" id="CP157948">
    <property type="protein sequence ID" value="XBS89413.1"/>
    <property type="molecule type" value="Genomic_DNA"/>
</dbReference>
<evidence type="ECO:0000313" key="1">
    <source>
        <dbReference type="EMBL" id="XBS89413.1"/>
    </source>
</evidence>
<protein>
    <recommendedName>
        <fullName evidence="2">Glyoxalase-like domain-containing protein</fullName>
    </recommendedName>
</protein>
<dbReference type="AlphaFoldDB" id="A0AAU7QJ97"/>
<organism evidence="1">
    <name type="scientific">Rhodanobacter sp. IGA1.0</name>
    <dbReference type="NCBI Taxonomy" id="3158582"/>
    <lineage>
        <taxon>Bacteria</taxon>
        <taxon>Pseudomonadati</taxon>
        <taxon>Pseudomonadota</taxon>
        <taxon>Gammaproteobacteria</taxon>
        <taxon>Lysobacterales</taxon>
        <taxon>Rhodanobacteraceae</taxon>
        <taxon>Rhodanobacter</taxon>
    </lineage>
</organism>
<accession>A0AAU7QJ97</accession>
<dbReference type="Gene3D" id="3.10.180.10">
    <property type="entry name" value="2,3-Dihydroxybiphenyl 1,2-Dioxygenase, domain 1"/>
    <property type="match status" value="1"/>
</dbReference>
<dbReference type="RefSeq" id="WP_350015926.1">
    <property type="nucleotide sequence ID" value="NZ_CP157948.1"/>
</dbReference>
<gene>
    <name evidence="1" type="ORF">ABNK63_13570</name>
</gene>
<proteinExistence type="predicted"/>
<name>A0AAU7QJ97_9GAMM</name>
<reference evidence="1" key="1">
    <citation type="submission" date="2024-06" db="EMBL/GenBank/DDBJ databases">
        <authorList>
            <person name="Sun Y."/>
        </authorList>
    </citation>
    <scope>NUCLEOTIDE SEQUENCE</scope>
    <source>
        <strain evidence="1">IGA1.0</strain>
    </source>
</reference>
<sequence>MTEPVSSLTVIYASDLDRVATFYERTLEVSRLEQEDGFIVVGNSSFEIAVVRMSGRPGSSETPSSLHVRAETPLKGSYLVSSLARAIVAAEASGGSLKPVESAWSWRGQLHLDGHDPEGNVMQIRMSAA</sequence>
<dbReference type="SUPFAM" id="SSF54593">
    <property type="entry name" value="Glyoxalase/Bleomycin resistance protein/Dihydroxybiphenyl dioxygenase"/>
    <property type="match status" value="1"/>
</dbReference>
<evidence type="ECO:0008006" key="2">
    <source>
        <dbReference type="Google" id="ProtNLM"/>
    </source>
</evidence>
<dbReference type="InterPro" id="IPR029068">
    <property type="entry name" value="Glyas_Bleomycin-R_OHBP_Dase"/>
</dbReference>